<keyword evidence="3" id="KW-1185">Reference proteome</keyword>
<dbReference type="RefSeq" id="WP_344385597.1">
    <property type="nucleotide sequence ID" value="NZ_BAAATA010000042.1"/>
</dbReference>
<protein>
    <recommendedName>
        <fullName evidence="4">ATP-binding protein</fullName>
    </recommendedName>
</protein>
<comment type="caution">
    <text evidence="2">The sequence shown here is derived from an EMBL/GenBank/DDBJ whole genome shotgun (WGS) entry which is preliminary data.</text>
</comment>
<evidence type="ECO:0000313" key="3">
    <source>
        <dbReference type="Proteomes" id="UP001501358"/>
    </source>
</evidence>
<evidence type="ECO:0008006" key="4">
    <source>
        <dbReference type="Google" id="ProtNLM"/>
    </source>
</evidence>
<name>A0ABP6A0M6_9ACTN</name>
<keyword evidence="1" id="KW-0732">Signal</keyword>
<proteinExistence type="predicted"/>
<accession>A0ABP6A0M6</accession>
<dbReference type="EMBL" id="BAAATA010000042">
    <property type="protein sequence ID" value="GAA2507399.1"/>
    <property type="molecule type" value="Genomic_DNA"/>
</dbReference>
<sequence>MKQAMLKTAGAAALGVAFAAAAAGSASAAGHGTSDRLPADLPLEKVAQTVEGAAALPSTRAANGLGGLNGTTGSALGKLSGLVEGTGPTRTLPADAGDPVRGVAAVSGPAGAVTAGALPGGITAPTAGLPTAGLPSTGLPTTGLPAGAVTGGLAG</sequence>
<gene>
    <name evidence="2" type="ORF">GCM10010406_50000</name>
</gene>
<evidence type="ECO:0000256" key="1">
    <source>
        <dbReference type="SAM" id="SignalP"/>
    </source>
</evidence>
<feature type="chain" id="PRO_5045243146" description="ATP-binding protein" evidence="1">
    <location>
        <begin position="29"/>
        <end position="155"/>
    </location>
</feature>
<evidence type="ECO:0000313" key="2">
    <source>
        <dbReference type="EMBL" id="GAA2507399.1"/>
    </source>
</evidence>
<feature type="signal peptide" evidence="1">
    <location>
        <begin position="1"/>
        <end position="28"/>
    </location>
</feature>
<reference evidence="3" key="1">
    <citation type="journal article" date="2019" name="Int. J. Syst. Evol. Microbiol.">
        <title>The Global Catalogue of Microorganisms (GCM) 10K type strain sequencing project: providing services to taxonomists for standard genome sequencing and annotation.</title>
        <authorList>
            <consortium name="The Broad Institute Genomics Platform"/>
            <consortium name="The Broad Institute Genome Sequencing Center for Infectious Disease"/>
            <person name="Wu L."/>
            <person name="Ma J."/>
        </authorList>
    </citation>
    <scope>NUCLEOTIDE SEQUENCE [LARGE SCALE GENOMIC DNA]</scope>
    <source>
        <strain evidence="3">JCM 6307</strain>
    </source>
</reference>
<organism evidence="2 3">
    <name type="scientific">Streptomyces thermolineatus</name>
    <dbReference type="NCBI Taxonomy" id="44033"/>
    <lineage>
        <taxon>Bacteria</taxon>
        <taxon>Bacillati</taxon>
        <taxon>Actinomycetota</taxon>
        <taxon>Actinomycetes</taxon>
        <taxon>Kitasatosporales</taxon>
        <taxon>Streptomycetaceae</taxon>
        <taxon>Streptomyces</taxon>
    </lineage>
</organism>
<dbReference type="Proteomes" id="UP001501358">
    <property type="component" value="Unassembled WGS sequence"/>
</dbReference>